<name>A0AAD2HJP2_9AGAR</name>
<dbReference type="EMBL" id="CAVNYO010000419">
    <property type="protein sequence ID" value="CAK5277206.1"/>
    <property type="molecule type" value="Genomic_DNA"/>
</dbReference>
<dbReference type="Proteomes" id="UP001295794">
    <property type="component" value="Unassembled WGS sequence"/>
</dbReference>
<comment type="caution">
    <text evidence="1">The sequence shown here is derived from an EMBL/GenBank/DDBJ whole genome shotgun (WGS) entry which is preliminary data.</text>
</comment>
<organism evidence="1 2">
    <name type="scientific">Mycena citricolor</name>
    <dbReference type="NCBI Taxonomy" id="2018698"/>
    <lineage>
        <taxon>Eukaryota</taxon>
        <taxon>Fungi</taxon>
        <taxon>Dikarya</taxon>
        <taxon>Basidiomycota</taxon>
        <taxon>Agaricomycotina</taxon>
        <taxon>Agaricomycetes</taxon>
        <taxon>Agaricomycetidae</taxon>
        <taxon>Agaricales</taxon>
        <taxon>Marasmiineae</taxon>
        <taxon>Mycenaceae</taxon>
        <taxon>Mycena</taxon>
    </lineage>
</organism>
<gene>
    <name evidence="1" type="ORF">MYCIT1_LOCUS26070</name>
</gene>
<sequence>MDGAGAGVNEMPGVASAMGGLFIFPLPFPLPYAAYPSVARGAPQLSAGRGCAHAAVARRISRCRIARLRWKNRIAPTSSSTIASVMPTTAPVGSELDEPVLTPPMLTGFALIADPTGMGTAALDGATLALSVSDADEAGLVASADEGGVNVDVNVDVLAAGGGDSVVDAGGEVVMVVVEVTGGAAGCIVVVIVGVDASVGIGLKILVIVMGAVRVNLGAKCASFQPSEGRRFLLYRARTAGKRFKWLCIL</sequence>
<proteinExistence type="predicted"/>
<protein>
    <submittedName>
        <fullName evidence="1">Uncharacterized protein</fullName>
    </submittedName>
</protein>
<evidence type="ECO:0000313" key="2">
    <source>
        <dbReference type="Proteomes" id="UP001295794"/>
    </source>
</evidence>
<dbReference type="AlphaFoldDB" id="A0AAD2HJP2"/>
<reference evidence="1" key="1">
    <citation type="submission" date="2023-11" db="EMBL/GenBank/DDBJ databases">
        <authorList>
            <person name="De Vega J J."/>
            <person name="De Vega J J."/>
        </authorList>
    </citation>
    <scope>NUCLEOTIDE SEQUENCE</scope>
</reference>
<accession>A0AAD2HJP2</accession>
<evidence type="ECO:0000313" key="1">
    <source>
        <dbReference type="EMBL" id="CAK5277206.1"/>
    </source>
</evidence>
<keyword evidence="2" id="KW-1185">Reference proteome</keyword>